<evidence type="ECO:0000313" key="2">
    <source>
        <dbReference type="Proteomes" id="UP000069015"/>
    </source>
</evidence>
<accession>A0A0U3I748</accession>
<protein>
    <submittedName>
        <fullName evidence="1">Uncharacterized protein</fullName>
    </submittedName>
</protein>
<dbReference type="AlphaFoldDB" id="A0A0U3I748"/>
<evidence type="ECO:0000313" key="1">
    <source>
        <dbReference type="EMBL" id="ALU45846.1"/>
    </source>
</evidence>
<proteinExistence type="predicted"/>
<organism evidence="1 2">
    <name type="scientific">Pseudoalteromonas rubra</name>
    <dbReference type="NCBI Taxonomy" id="43658"/>
    <lineage>
        <taxon>Bacteria</taxon>
        <taxon>Pseudomonadati</taxon>
        <taxon>Pseudomonadota</taxon>
        <taxon>Gammaproteobacteria</taxon>
        <taxon>Alteromonadales</taxon>
        <taxon>Pseudoalteromonadaceae</taxon>
        <taxon>Pseudoalteromonas</taxon>
    </lineage>
</organism>
<dbReference type="KEGG" id="prr:AT705_23245"/>
<sequence>MSLAEFFILRINIGAYSQSRKCITNIVVKLFWFRQYGEVLFYIVLSAIRGDSSLPLHYGLLRKHLVPDKQTTSLSTWAWYVND</sequence>
<name>A0A0U3I748_9GAMM</name>
<reference evidence="1 2" key="1">
    <citation type="submission" date="2015-12" db="EMBL/GenBank/DDBJ databases">
        <title>Complete genome sequence of Pseudoalteromonas rubra SCSIO 6842, harboring a conjugative plasmid.</title>
        <authorList>
            <person name="Li B."/>
            <person name="Wang X."/>
        </authorList>
    </citation>
    <scope>NUCLEOTIDE SEQUENCE [LARGE SCALE GENOMIC DNA]</scope>
    <source>
        <strain evidence="1 2">SCSIO 6842</strain>
    </source>
</reference>
<gene>
    <name evidence="1" type="ORF">AT705_23245</name>
</gene>
<dbReference type="EMBL" id="CP013612">
    <property type="protein sequence ID" value="ALU45846.1"/>
    <property type="molecule type" value="Genomic_DNA"/>
</dbReference>
<dbReference type="Proteomes" id="UP000069015">
    <property type="component" value="Chromosome 2"/>
</dbReference>